<dbReference type="HOGENOM" id="CLU_047598_3_0_1"/>
<feature type="region of interest" description="Disordered" evidence="6">
    <location>
        <begin position="285"/>
        <end position="308"/>
    </location>
</feature>
<dbReference type="PANTHER" id="PTHR13475">
    <property type="entry name" value="NEUGRIN"/>
    <property type="match status" value="1"/>
</dbReference>
<dbReference type="AlphaFoldDB" id="A0A0D2GMU3"/>
<feature type="region of interest" description="Disordered" evidence="6">
    <location>
        <begin position="14"/>
        <end position="39"/>
    </location>
</feature>
<dbReference type="STRING" id="5601.A0A0D2GMU3"/>
<evidence type="ECO:0000256" key="3">
    <source>
        <dbReference type="ARBA" id="ARBA00010895"/>
    </source>
</evidence>
<protein>
    <recommendedName>
        <fullName evidence="4">Required for respiratory growth protein 9, mitochondrial</fullName>
    </recommendedName>
</protein>
<feature type="compositionally biased region" description="Basic and acidic residues" evidence="6">
    <location>
        <begin position="285"/>
        <end position="299"/>
    </location>
</feature>
<proteinExistence type="inferred from homology"/>
<accession>A0A0D2GMU3</accession>
<organism evidence="7 8">
    <name type="scientific">Phialophora macrospora</name>
    <dbReference type="NCBI Taxonomy" id="1851006"/>
    <lineage>
        <taxon>Eukaryota</taxon>
        <taxon>Fungi</taxon>
        <taxon>Dikarya</taxon>
        <taxon>Ascomycota</taxon>
        <taxon>Pezizomycotina</taxon>
        <taxon>Eurotiomycetes</taxon>
        <taxon>Chaetothyriomycetidae</taxon>
        <taxon>Chaetothyriales</taxon>
        <taxon>Herpotrichiellaceae</taxon>
        <taxon>Phialophora</taxon>
    </lineage>
</organism>
<evidence type="ECO:0000256" key="4">
    <source>
        <dbReference type="ARBA" id="ARBA00013566"/>
    </source>
</evidence>
<keyword evidence="5" id="KW-0809">Transit peptide</keyword>
<evidence type="ECO:0000313" key="7">
    <source>
        <dbReference type="EMBL" id="KIW73704.1"/>
    </source>
</evidence>
<name>A0A0D2GMU3_9EURO</name>
<comment type="function">
    <text evidence="1">Required for respiratory activity and maintenance and expression of the mitochondrial genome.</text>
</comment>
<sequence length="322" mass="36360">MNSQSRNRLLQTLKAVPNRHAHTITPSLPFRPNGQSTSLSQPYSLKACISSLQPAGEDVHIPKKRRYSSQAASDFRYHDKHWVEQDGRRDRSILSASGRGDMPSAGRDDGDHQDDDGGIIVTSSRHNFRDRQGRPWTKASSSAGQGEGAGMGTAALGVGVGIGISPASPAKTKKPRIELRDLSVKPKKKKLEPWQVQKEALGKKFGNEGWNPRKKLSPDAMDGIRALHEEDSERWSTPVLAEHFKVSPEAIRRILKSKWKPKNEEEAQKRKQRWARRHDRIWDHQAELGLRPKREKDRDVEDPETFDEELRASEMLSIARKA</sequence>
<keyword evidence="8" id="KW-1185">Reference proteome</keyword>
<comment type="similarity">
    <text evidence="3">Belongs to the RRG9 family.</text>
</comment>
<gene>
    <name evidence="7" type="ORF">PV04_01800</name>
</gene>
<feature type="region of interest" description="Disordered" evidence="6">
    <location>
        <begin position="88"/>
        <end position="150"/>
    </location>
</feature>
<dbReference type="EMBL" id="KN846956">
    <property type="protein sequence ID" value="KIW73702.1"/>
    <property type="molecule type" value="Genomic_DNA"/>
</dbReference>
<reference evidence="7 8" key="1">
    <citation type="submission" date="2015-01" db="EMBL/GenBank/DDBJ databases">
        <title>The Genome Sequence of Capronia semiimmersa CBS27337.</title>
        <authorList>
            <consortium name="The Broad Institute Genomics Platform"/>
            <person name="Cuomo C."/>
            <person name="de Hoog S."/>
            <person name="Gorbushina A."/>
            <person name="Stielow B."/>
            <person name="Teixiera M."/>
            <person name="Abouelleil A."/>
            <person name="Chapman S.B."/>
            <person name="Priest M."/>
            <person name="Young S.K."/>
            <person name="Wortman J."/>
            <person name="Nusbaum C."/>
            <person name="Birren B."/>
        </authorList>
    </citation>
    <scope>NUCLEOTIDE SEQUENCE [LARGE SCALE GENOMIC DNA]</scope>
    <source>
        <strain evidence="7 8">CBS 27337</strain>
    </source>
</reference>
<dbReference type="GO" id="GO:0005634">
    <property type="term" value="C:nucleus"/>
    <property type="evidence" value="ECO:0007669"/>
    <property type="project" value="TreeGrafter"/>
</dbReference>
<dbReference type="EMBL" id="KN846956">
    <property type="protein sequence ID" value="KIW73703.1"/>
    <property type="molecule type" value="Genomic_DNA"/>
</dbReference>
<evidence type="ECO:0000256" key="1">
    <source>
        <dbReference type="ARBA" id="ARBA00003548"/>
    </source>
</evidence>
<evidence type="ECO:0000256" key="6">
    <source>
        <dbReference type="SAM" id="MobiDB-lite"/>
    </source>
</evidence>
<dbReference type="EMBL" id="KN846956">
    <property type="protein sequence ID" value="KIW73704.1"/>
    <property type="molecule type" value="Genomic_DNA"/>
</dbReference>
<feature type="region of interest" description="Disordered" evidence="6">
    <location>
        <begin position="259"/>
        <end position="278"/>
    </location>
</feature>
<dbReference type="Pfam" id="PF06413">
    <property type="entry name" value="Neugrin"/>
    <property type="match status" value="1"/>
</dbReference>
<comment type="subcellular location">
    <subcellularLocation>
        <location evidence="2">Mitochondrion</location>
    </subcellularLocation>
</comment>
<dbReference type="PANTHER" id="PTHR13475:SF3">
    <property type="entry name" value="NEUGRIN"/>
    <property type="match status" value="1"/>
</dbReference>
<dbReference type="Proteomes" id="UP000054266">
    <property type="component" value="Unassembled WGS sequence"/>
</dbReference>
<dbReference type="InterPro" id="IPR010487">
    <property type="entry name" value="NGRN/Rrg9"/>
</dbReference>
<evidence type="ECO:0000313" key="8">
    <source>
        <dbReference type="Proteomes" id="UP000054266"/>
    </source>
</evidence>
<evidence type="ECO:0000256" key="5">
    <source>
        <dbReference type="ARBA" id="ARBA00022946"/>
    </source>
</evidence>
<dbReference type="GO" id="GO:0005739">
    <property type="term" value="C:mitochondrion"/>
    <property type="evidence" value="ECO:0007669"/>
    <property type="project" value="UniProtKB-SubCell"/>
</dbReference>
<evidence type="ECO:0000256" key="2">
    <source>
        <dbReference type="ARBA" id="ARBA00004173"/>
    </source>
</evidence>